<evidence type="ECO:0000313" key="2">
    <source>
        <dbReference type="EMBL" id="MBC9717850.1"/>
    </source>
</evidence>
<keyword evidence="3" id="KW-1185">Reference proteome</keyword>
<evidence type="ECO:0008006" key="4">
    <source>
        <dbReference type="Google" id="ProtNLM"/>
    </source>
</evidence>
<dbReference type="EMBL" id="JACTVJ010000021">
    <property type="protein sequence ID" value="MBC9717850.1"/>
    <property type="molecule type" value="Genomic_DNA"/>
</dbReference>
<evidence type="ECO:0000313" key="3">
    <source>
        <dbReference type="Proteomes" id="UP000642284"/>
    </source>
</evidence>
<keyword evidence="1" id="KW-0732">Signal</keyword>
<proteinExistence type="predicted"/>
<gene>
    <name evidence="2" type="ORF">H9Y04_35495</name>
</gene>
<dbReference type="RefSeq" id="WP_187818290.1">
    <property type="nucleotide sequence ID" value="NZ_JACTVJ010000021.1"/>
</dbReference>
<reference evidence="2 3" key="1">
    <citation type="submission" date="2020-08" db="EMBL/GenBank/DDBJ databases">
        <title>Genemic of Streptomyces polyaspartic.</title>
        <authorList>
            <person name="Liu W."/>
        </authorList>
    </citation>
    <scope>NUCLEOTIDE SEQUENCE [LARGE SCALE GENOMIC DNA]</scope>
    <source>
        <strain evidence="2 3">TRM66268-LWL</strain>
    </source>
</reference>
<accession>A0ABR7ST65</accession>
<organism evidence="2 3">
    <name type="scientific">Streptomyces polyasparticus</name>
    <dbReference type="NCBI Taxonomy" id="2767826"/>
    <lineage>
        <taxon>Bacteria</taxon>
        <taxon>Bacillati</taxon>
        <taxon>Actinomycetota</taxon>
        <taxon>Actinomycetes</taxon>
        <taxon>Kitasatosporales</taxon>
        <taxon>Streptomycetaceae</taxon>
        <taxon>Streptomyces</taxon>
    </lineage>
</organism>
<feature type="signal peptide" evidence="1">
    <location>
        <begin position="1"/>
        <end position="30"/>
    </location>
</feature>
<evidence type="ECO:0000256" key="1">
    <source>
        <dbReference type="SAM" id="SignalP"/>
    </source>
</evidence>
<protein>
    <recommendedName>
        <fullName evidence="4">Secreted protein</fullName>
    </recommendedName>
</protein>
<comment type="caution">
    <text evidence="2">The sequence shown here is derived from an EMBL/GenBank/DDBJ whole genome shotgun (WGS) entry which is preliminary data.</text>
</comment>
<dbReference type="Proteomes" id="UP000642284">
    <property type="component" value="Unassembled WGS sequence"/>
</dbReference>
<sequence>MKRSNRIASAVLTLGAAATVAALVPATAVAADGDAPTRFTTVESNTHGGLAPELEGSGIAAGDDVESFVRELERISGLQAGTPSADKYEDVGQVLRVELFDKSGELAADVSRVNAGQDVPASLLNSNEAPKIERLSTGSELATSQDADGASAATLSTSGQLTYFASVAEDVKSLKDLASWARQMDDRQGDKVNVTMQDPAAEYGVLAKPSCSVSKNKPWKHGGAIKAQVGISCNQRGTARVGSYVEQYRGAGIWRQKASKAEERKNVSALSVTSSWTCAKGTGNQLYRSAIGTRQLKNSNGSWFGSNRSYGPQYRVTCG</sequence>
<feature type="chain" id="PRO_5047209604" description="Secreted protein" evidence="1">
    <location>
        <begin position="31"/>
        <end position="319"/>
    </location>
</feature>
<name>A0ABR7ST65_9ACTN</name>